<evidence type="ECO:0000313" key="9">
    <source>
        <dbReference type="Proteomes" id="UP000192042"/>
    </source>
</evidence>
<sequence length="146" mass="16709">MGSRHQSRERALQILFQYDIHGKPGVWLDEFWNQCEATEDVRAFAEELVRGVLEHRAELDALLGRYATNWKVSRMQVVDRNILRLGIYELLWREDVPAKVTMNEAIELAKDFGDDEAAKFVNGVLDKVLAAEARLEAKRKAASGRP</sequence>
<gene>
    <name evidence="6 8" type="primary">nusB</name>
    <name evidence="8" type="ORF">NSJP_2441</name>
</gene>
<dbReference type="CDD" id="cd00619">
    <property type="entry name" value="Terminator_NusB"/>
    <property type="match status" value="1"/>
</dbReference>
<keyword evidence="2 6" id="KW-0889">Transcription antitermination</keyword>
<keyword evidence="3 6" id="KW-0694">RNA-binding</keyword>
<dbReference type="PANTHER" id="PTHR11078">
    <property type="entry name" value="N UTILIZATION SUBSTANCE PROTEIN B-RELATED"/>
    <property type="match status" value="1"/>
</dbReference>
<dbReference type="NCBIfam" id="TIGR01951">
    <property type="entry name" value="nusB"/>
    <property type="match status" value="1"/>
</dbReference>
<evidence type="ECO:0000256" key="5">
    <source>
        <dbReference type="ARBA" id="ARBA00023163"/>
    </source>
</evidence>
<dbReference type="GO" id="GO:0005829">
    <property type="term" value="C:cytosol"/>
    <property type="evidence" value="ECO:0007669"/>
    <property type="project" value="TreeGrafter"/>
</dbReference>
<dbReference type="HAMAP" id="MF_00073">
    <property type="entry name" value="NusB"/>
    <property type="match status" value="1"/>
</dbReference>
<evidence type="ECO:0000256" key="6">
    <source>
        <dbReference type="HAMAP-Rule" id="MF_00073"/>
    </source>
</evidence>
<keyword evidence="5 6" id="KW-0804">Transcription</keyword>
<evidence type="ECO:0000313" key="8">
    <source>
        <dbReference type="EMBL" id="SLM48613.1"/>
    </source>
</evidence>
<dbReference type="InterPro" id="IPR006027">
    <property type="entry name" value="NusB_RsmB_TIM44"/>
</dbReference>
<dbReference type="GO" id="GO:0003723">
    <property type="term" value="F:RNA binding"/>
    <property type="evidence" value="ECO:0007669"/>
    <property type="project" value="UniProtKB-UniRule"/>
</dbReference>
<evidence type="ECO:0000256" key="3">
    <source>
        <dbReference type="ARBA" id="ARBA00022884"/>
    </source>
</evidence>
<evidence type="ECO:0000256" key="2">
    <source>
        <dbReference type="ARBA" id="ARBA00022814"/>
    </source>
</evidence>
<name>A0A1W1I723_9BACT</name>
<comment type="function">
    <text evidence="6">Involved in transcription antitermination. Required for transcription of ribosomal RNA (rRNA) genes. Binds specifically to the boxA antiterminator sequence of the ribosomal RNA (rrn) operons.</text>
</comment>
<dbReference type="GO" id="GO:0031564">
    <property type="term" value="P:transcription antitermination"/>
    <property type="evidence" value="ECO:0007669"/>
    <property type="project" value="UniProtKB-KW"/>
</dbReference>
<keyword evidence="9" id="KW-1185">Reference proteome</keyword>
<keyword evidence="4 6" id="KW-0805">Transcription regulation</keyword>
<dbReference type="RefSeq" id="WP_080886972.1">
    <property type="nucleotide sequence ID" value="NZ_LT828648.1"/>
</dbReference>
<dbReference type="PANTHER" id="PTHR11078:SF3">
    <property type="entry name" value="ANTITERMINATION NUSB DOMAIN-CONTAINING PROTEIN"/>
    <property type="match status" value="1"/>
</dbReference>
<proteinExistence type="inferred from homology"/>
<dbReference type="InterPro" id="IPR035926">
    <property type="entry name" value="NusB-like_sf"/>
</dbReference>
<dbReference type="OrthoDB" id="9811381at2"/>
<reference evidence="8 9" key="1">
    <citation type="submission" date="2017-03" db="EMBL/GenBank/DDBJ databases">
        <authorList>
            <person name="Afonso C.L."/>
            <person name="Miller P.J."/>
            <person name="Scott M.A."/>
            <person name="Spackman E."/>
            <person name="Goraichik I."/>
            <person name="Dimitrov K.M."/>
            <person name="Suarez D.L."/>
            <person name="Swayne D.E."/>
        </authorList>
    </citation>
    <scope>NUCLEOTIDE SEQUENCE [LARGE SCALE GENOMIC DNA]</scope>
    <source>
        <strain evidence="8">Genome sequencing of Nitrospira japonica strain NJ11</strain>
    </source>
</reference>
<dbReference type="Proteomes" id="UP000192042">
    <property type="component" value="Chromosome I"/>
</dbReference>
<dbReference type="Pfam" id="PF01029">
    <property type="entry name" value="NusB"/>
    <property type="match status" value="1"/>
</dbReference>
<dbReference type="EMBL" id="LT828648">
    <property type="protein sequence ID" value="SLM48613.1"/>
    <property type="molecule type" value="Genomic_DNA"/>
</dbReference>
<comment type="similarity">
    <text evidence="1 6">Belongs to the NusB family.</text>
</comment>
<dbReference type="GO" id="GO:0006353">
    <property type="term" value="P:DNA-templated transcription termination"/>
    <property type="evidence" value="ECO:0007669"/>
    <property type="project" value="UniProtKB-UniRule"/>
</dbReference>
<protein>
    <recommendedName>
        <fullName evidence="6">Transcription antitermination protein NusB</fullName>
    </recommendedName>
    <alternativeName>
        <fullName evidence="6">Antitermination factor NusB</fullName>
    </alternativeName>
</protein>
<accession>A0A1W1I723</accession>
<dbReference type="STRING" id="1325564.NSJP_2441"/>
<feature type="domain" description="NusB/RsmB/TIM44" evidence="7">
    <location>
        <begin position="5"/>
        <end position="129"/>
    </location>
</feature>
<organism evidence="8 9">
    <name type="scientific">Nitrospira japonica</name>
    <dbReference type="NCBI Taxonomy" id="1325564"/>
    <lineage>
        <taxon>Bacteria</taxon>
        <taxon>Pseudomonadati</taxon>
        <taxon>Nitrospirota</taxon>
        <taxon>Nitrospiria</taxon>
        <taxon>Nitrospirales</taxon>
        <taxon>Nitrospiraceae</taxon>
        <taxon>Nitrospira</taxon>
    </lineage>
</organism>
<evidence type="ECO:0000259" key="7">
    <source>
        <dbReference type="Pfam" id="PF01029"/>
    </source>
</evidence>
<dbReference type="SUPFAM" id="SSF48013">
    <property type="entry name" value="NusB-like"/>
    <property type="match status" value="1"/>
</dbReference>
<dbReference type="InterPro" id="IPR011605">
    <property type="entry name" value="NusB_fam"/>
</dbReference>
<dbReference type="AlphaFoldDB" id="A0A1W1I723"/>
<evidence type="ECO:0000256" key="1">
    <source>
        <dbReference type="ARBA" id="ARBA00005952"/>
    </source>
</evidence>
<dbReference type="KEGG" id="nja:NSJP_2441"/>
<dbReference type="Gene3D" id="1.10.940.10">
    <property type="entry name" value="NusB-like"/>
    <property type="match status" value="1"/>
</dbReference>
<evidence type="ECO:0000256" key="4">
    <source>
        <dbReference type="ARBA" id="ARBA00023015"/>
    </source>
</evidence>